<protein>
    <submittedName>
        <fullName evidence="2">Uncharacterized protein</fullName>
    </submittedName>
</protein>
<dbReference type="EMBL" id="AP012057">
    <property type="protein sequence ID" value="BAN03354.1"/>
    <property type="molecule type" value="Genomic_DNA"/>
</dbReference>
<dbReference type="KEGG" id="aym:YM304_30400"/>
<evidence type="ECO:0000256" key="1">
    <source>
        <dbReference type="SAM" id="MobiDB-lite"/>
    </source>
</evidence>
<evidence type="ECO:0000313" key="2">
    <source>
        <dbReference type="EMBL" id="BAN03354.1"/>
    </source>
</evidence>
<keyword evidence="3" id="KW-1185">Reference proteome</keyword>
<evidence type="ECO:0000313" key="3">
    <source>
        <dbReference type="Proteomes" id="UP000011863"/>
    </source>
</evidence>
<sequence length="64" mass="7089">MPTRSDPIRRQIEAQAAISDEATAAINDADDALAQAEERIRRRTARNPERSDLAKFPELGKRGA</sequence>
<name>A0A6C7E6L3_ILUCY</name>
<dbReference type="AlphaFoldDB" id="A0A6C7E6L3"/>
<accession>A0A6C7E6L3</accession>
<dbReference type="RefSeq" id="WP_015442601.1">
    <property type="nucleotide sequence ID" value="NC_020520.1"/>
</dbReference>
<organism evidence="2 3">
    <name type="scientific">Ilumatobacter coccineus (strain NBRC 103263 / KCTC 29153 / YM16-304)</name>
    <dbReference type="NCBI Taxonomy" id="1313172"/>
    <lineage>
        <taxon>Bacteria</taxon>
        <taxon>Bacillati</taxon>
        <taxon>Actinomycetota</taxon>
        <taxon>Acidimicrobiia</taxon>
        <taxon>Acidimicrobiales</taxon>
        <taxon>Ilumatobacteraceae</taxon>
        <taxon>Ilumatobacter</taxon>
    </lineage>
</organism>
<gene>
    <name evidence="2" type="ORF">YM304_30400</name>
</gene>
<feature type="region of interest" description="Disordered" evidence="1">
    <location>
        <begin position="37"/>
        <end position="64"/>
    </location>
</feature>
<dbReference type="Proteomes" id="UP000011863">
    <property type="component" value="Chromosome"/>
</dbReference>
<reference evidence="2 3" key="1">
    <citation type="journal article" date="2013" name="Int. J. Syst. Evol. Microbiol.">
        <title>Ilumatobacter nonamiense sp. nov. and Ilumatobacter coccineum sp. nov., isolated from seashore sand.</title>
        <authorList>
            <person name="Matsumoto A."/>
            <person name="Kasai H."/>
            <person name="Matsuo Y."/>
            <person name="Shizuri Y."/>
            <person name="Ichikawa N."/>
            <person name="Fujita N."/>
            <person name="Omura S."/>
            <person name="Takahashi Y."/>
        </authorList>
    </citation>
    <scope>NUCLEOTIDE SEQUENCE [LARGE SCALE GENOMIC DNA]</scope>
    <source>
        <strain evidence="3">NBRC 103263 / KCTC 29153 / YM16-304</strain>
    </source>
</reference>
<proteinExistence type="predicted"/>